<dbReference type="InterPro" id="IPR001680">
    <property type="entry name" value="WD40_rpt"/>
</dbReference>
<evidence type="ECO:0000313" key="6">
    <source>
        <dbReference type="EMBL" id="CAD6187831.1"/>
    </source>
</evidence>
<dbReference type="GO" id="GO:0005776">
    <property type="term" value="C:autophagosome"/>
    <property type="evidence" value="ECO:0007669"/>
    <property type="project" value="UniProtKB-SubCell"/>
</dbReference>
<evidence type="ECO:0000259" key="5">
    <source>
        <dbReference type="Pfam" id="PF03109"/>
    </source>
</evidence>
<dbReference type="PROSITE" id="PS50082">
    <property type="entry name" value="WD_REPEATS_2"/>
    <property type="match status" value="1"/>
</dbReference>
<organism evidence="6 7">
    <name type="scientific">Caenorhabditis auriculariae</name>
    <dbReference type="NCBI Taxonomy" id="2777116"/>
    <lineage>
        <taxon>Eukaryota</taxon>
        <taxon>Metazoa</taxon>
        <taxon>Ecdysozoa</taxon>
        <taxon>Nematoda</taxon>
        <taxon>Chromadorea</taxon>
        <taxon>Rhabditida</taxon>
        <taxon>Rhabditina</taxon>
        <taxon>Rhabditomorpha</taxon>
        <taxon>Rhabditoidea</taxon>
        <taxon>Rhabditidae</taxon>
        <taxon>Peloderinae</taxon>
        <taxon>Caenorhabditis</taxon>
    </lineage>
</organism>
<feature type="region of interest" description="Disordered" evidence="4">
    <location>
        <begin position="1136"/>
        <end position="1161"/>
    </location>
</feature>
<proteinExistence type="inferred from homology"/>
<dbReference type="OrthoDB" id="427480at2759"/>
<evidence type="ECO:0000256" key="1">
    <source>
        <dbReference type="ARBA" id="ARBA00004419"/>
    </source>
</evidence>
<evidence type="ECO:0000256" key="2">
    <source>
        <dbReference type="ARBA" id="ARBA00009670"/>
    </source>
</evidence>
<keyword evidence="7" id="KW-1185">Reference proteome</keyword>
<dbReference type="InterPro" id="IPR052402">
    <property type="entry name" value="ADCK_kinase"/>
</dbReference>
<gene>
    <name evidence="6" type="ORF">CAUJ_LOCUS3750</name>
</gene>
<feature type="region of interest" description="Disordered" evidence="4">
    <location>
        <begin position="1340"/>
        <end position="1359"/>
    </location>
</feature>
<feature type="compositionally biased region" description="Polar residues" evidence="4">
    <location>
        <begin position="1342"/>
        <end position="1359"/>
    </location>
</feature>
<dbReference type="EMBL" id="CAJGYM010000007">
    <property type="protein sequence ID" value="CAD6187831.1"/>
    <property type="molecule type" value="Genomic_DNA"/>
</dbReference>
<dbReference type="InterPro" id="IPR011009">
    <property type="entry name" value="Kinase-like_dom_sf"/>
</dbReference>
<dbReference type="InterPro" id="IPR036322">
    <property type="entry name" value="WD40_repeat_dom_sf"/>
</dbReference>
<comment type="subcellular location">
    <subcellularLocation>
        <location evidence="1">Cytoplasmic vesicle</location>
        <location evidence="1">Autophagosome</location>
    </subcellularLocation>
</comment>
<evidence type="ECO:0000313" key="7">
    <source>
        <dbReference type="Proteomes" id="UP000835052"/>
    </source>
</evidence>
<name>A0A8S1GXF6_9PELO</name>
<dbReference type="Pfam" id="PF00400">
    <property type="entry name" value="WD40"/>
    <property type="match status" value="2"/>
</dbReference>
<feature type="domain" description="ABC1 atypical kinase-like" evidence="5">
    <location>
        <begin position="2530"/>
        <end position="2691"/>
    </location>
</feature>
<reference evidence="6" key="1">
    <citation type="submission" date="2020-10" db="EMBL/GenBank/DDBJ databases">
        <authorList>
            <person name="Kikuchi T."/>
        </authorList>
    </citation>
    <scope>NUCLEOTIDE SEQUENCE</scope>
    <source>
        <strain evidence="6">NKZ352</strain>
    </source>
</reference>
<dbReference type="Pfam" id="PF03109">
    <property type="entry name" value="ABC1"/>
    <property type="match status" value="1"/>
</dbReference>
<protein>
    <recommendedName>
        <fullName evidence="5">ABC1 atypical kinase-like domain-containing protein</fullName>
    </recommendedName>
</protein>
<dbReference type="Gene3D" id="2.130.10.10">
    <property type="entry name" value="YVTN repeat-like/Quinoprotein amine dehydrogenase"/>
    <property type="match status" value="2"/>
</dbReference>
<dbReference type="PANTHER" id="PTHR45890:SF1">
    <property type="entry name" value="AARF DOMAIN CONTAINING KINASE 2"/>
    <property type="match status" value="1"/>
</dbReference>
<dbReference type="PANTHER" id="PTHR45890">
    <property type="entry name" value="AARF DOMAIN CONTAINING KINASE 2 (PREDICTED)"/>
    <property type="match status" value="1"/>
</dbReference>
<accession>A0A8S1GXF6</accession>
<comment type="caution">
    <text evidence="6">The sequence shown here is derived from an EMBL/GenBank/DDBJ whole genome shotgun (WGS) entry which is preliminary data.</text>
</comment>
<evidence type="ECO:0000256" key="4">
    <source>
        <dbReference type="SAM" id="MobiDB-lite"/>
    </source>
</evidence>
<dbReference type="InterPro" id="IPR004147">
    <property type="entry name" value="ABC1_dom"/>
</dbReference>
<feature type="repeat" description="WD" evidence="3">
    <location>
        <begin position="236"/>
        <end position="279"/>
    </location>
</feature>
<sequence length="2876" mass="332719">MNIPQVRVRKKSAEISFADYGNYKSDDEEEPTQENQRVIDLNDPLDAVDSNREQTHVVAAGSRGILQIVKLQLPGTSRDGSIYQPPSIIKDIDLRAYRRGKMNILYSSSSVSWNQIRDELIVTASPNGSIVLWNVYRKNIKENIYKSHERTATCAKFHHQNGNLLISGSRDCHVMMYDTRVAQKHVADFFEGTCEAVRDVAFGLHEGQFDTFFSGDDSGAIRLWDLRNTNKPVLQRTAHNAFVSTLALNPKERHLLATGGGRDKFVKVWSFAEGTIERRFVVETMAPLGRVLWRPDRPYHVVSCASVNDMNVHVWDIRRPYIPYATYDEHRDSVTDVWWPKNRADLFVSSGKDGLLILHSVDSGHMPISYACDVPFDVTPDGVLGIAVNSEMQSKVLNEMDPIPLAAKSATTSRASYTRRRNQRKDRKYESFRAPIRSILTCGVPDNVSDSIHPDAFYEIARRYYLGGKPLRFMCAHNARVARKFGKEHVSQTWKVIDALLEQSGIQQIYDEDARVWAEEEERKWEVMRKEVMKEGKMPLPSAVDLQVSYDSSEALTEVLTPFGYRLRRDPYEVQRDEDYGESVELSDDSLGIGKDIAAKDFYFGVGEANFTKVLKKEDPHLNEFMGLRDEAFELRNEKIAEKFFTSKNSPRGPQWHPMKEIVSLLRYHSEQGDVQTCASVVLVCGRKLLEVLDSFTATSWIESYMEMLDRLELFVTVARIKKYCAISRINQMSREGAFARLVHVDCDSQVTNGRCTKCEELVVPECSVCRKVIIGMHFTCHVCFHSSHPHHALQWFENNSMCASPDCLCRCRNSRYPHIKPSKSTSVYNPQDHYCCEQVAENNKRSFETLAMKQSRKQKNLVEFMSFYDIPWKELTKPQYSLQLRMVHCMWTKYQKDRRNTCDHHFYDFLYKAYARCVHNRLRDIFGKRPFPTDRFKPCCSEADQSSRTDEFTNLNQIESCRRVAVAEKPVIPNDFSEKSCKNPCKCKFYNQKKKPMQRLKLCLRGKMIDAMPQKRVRRRQQRRRFAGRIFDCIYVDKQRDDASHVECQERVPRGDFPPVVSYRPILKEDDDLRPLRRISYMPGDNYETLFPYFEDGPTFDEKSKFHFVRRILGTILEETEGLLKAAAFQDNLFDDNHSSESDVSESTDEEEEEFEEPKKEDYVDDFPGVLIAKEESAIWKTKEEEMLESFPRRLQLQAFPRNEWFRASLRTFYVSRVLHKAYQLLMRDEEQWTNLRFLIHRQRYREAVRRRAARNPHGKQPSVAELLSAMTLSKSLGAVRGIEGEPGRQLAMDIAQQMPGVLTVYKKDCDIITCNYHSNRISQMIQEELKTPEVAEIDTDSSSGTCPSTPSYDSTVSSFSDEAADVIDSEELDEVRVVRQRAMGPLADFDSLCLRWTQCPDEHGPFWKKLRRDRAEEIFPPDIEKPLNCEKSVEEMRKNDNGFTNVSDSRQVRRRIRKICWKAVQRWKESCPTRKAKQVAEIPFVIKEMHLAELRRMNNATKRKMKGEAANFEVVEVGNPQDPELRVKLFGEACPEDDQRFQQIQKIISLDNELIDGAMVSVKGRWYRRTLVWYINVDLEEDEDLPDEKFELIQQELFEKMCAERSNYFEAPSDTPLEALLERFGDTLEEDANFDYSFEPFNNWRLRQTLQDEIKDFVAGESPDDFGDACSFKSLQHCTKPQLNELRFNSPTAFPSCVLELDEELLLRSTEFDDNWYQNTIKIVSSQVDLMRKILHRRLVTSALDTFLPGLVRRFGTIIFKPGFFSDCQFFAYFDMDLKPCILQIKAAEALTGPRRRIECIRQAVSESKCQLDLWKLTNGISSDVLQAVPKIKGRDYKTMELRLRLSAEASKTSQTFSIEESQSIVQELMRTGLAKNSSRRRKIFAPFLGVLYRKEGENMRAEAIRQAKARYKIMQKYAYEIYRIHRNPDKCFAALLCENQKVESAEEYVARVLHDYLWPKIGPLSRHKTARNWYIFNICFYGNPNGRNRSVQLLNLKDEKEHFEKLRQNYEPFDARRRVKLANVVFETSSELMARVCPLANTERARNRWKKLVTKSHMRQRPLLDQMVTQEKIRKEDPAVGYLVAKELIPKLPSKDQVFGLLKAKRPPCSFPAMPHKFLPKKEGVYVPPNRRPSVQIEFREDACQLQQETVEEEQGLVEFIQEPEFEDWGSDGEEEESEIEQEVKNSASSRFGEKRFLRPVRRPKDEDFSDEEGSVMSDEEEENDDDVLSGSSSDSDDDLTLVEEVVRHSKEEPLTEEEKRLVERRRRVDSQRMSKPRMLWHVSMQCLRGARHIRSFSRIQTWRANINTAIRQCEIKVTRRTLLAGGVTFLAWQRGWRTASCEDDPWLLVPTQKVVVQKSVALNVLELPLTLVISTWRLIRKFIRCVSLFLRFAPLLAVYPLASRVQALDDFWWRILLYVVQSSGPTFIKLGQWASTRRDVFSKNFCDRLSVLHTKTRKKRRFRDAEPIIDSLFGKNFVKNHGRDVFTAVEPFSIGSGCIAQVYCVTVNVPAFEKAVGRKFPQIEGKKEQKIAIKVAEPNVDEKIELDLSILRTGAYVLEKLIPSLWYLDPKGALEQFEMVLRRQVDLSNEAKALLKFSENFDAKTSGIRFPLVFGYTKDAIAESFEEGVYINRLVAEDNNPDLKSRQSSAVRRRIALMGARTLLKMIFVDNFVHGDLHPGNILIRFNDNEAHLEGVHKAPTSDSFARRAVDFLRSALNWRSAPRLRFTESPDMGDEPTLVLLDTGIAISETPNNLNNLKSLFRCVVEKRGYEVGKLLLSQSPNQQCTEPERFCRQVEALVLKARSEKSLRTLNISALLSEMFTIVAEHKVELDSSFTTVVLSVMVLEGFGRSLDPDLDLFQCARPYLLNVLV</sequence>
<dbReference type="InterPro" id="IPR015943">
    <property type="entry name" value="WD40/YVTN_repeat-like_dom_sf"/>
</dbReference>
<keyword evidence="3" id="KW-0853">WD repeat</keyword>
<feature type="compositionally biased region" description="Acidic residues" evidence="4">
    <location>
        <begin position="2211"/>
        <end position="2231"/>
    </location>
</feature>
<feature type="region of interest" description="Disordered" evidence="4">
    <location>
        <begin position="2206"/>
        <end position="2243"/>
    </location>
</feature>
<dbReference type="SMART" id="SM00320">
    <property type="entry name" value="WD40"/>
    <property type="match status" value="6"/>
</dbReference>
<feature type="compositionally biased region" description="Acidic residues" evidence="4">
    <location>
        <begin position="2159"/>
        <end position="2184"/>
    </location>
</feature>
<feature type="compositionally biased region" description="Acidic residues" evidence="4">
    <location>
        <begin position="1144"/>
        <end position="1157"/>
    </location>
</feature>
<dbReference type="GO" id="GO:0005739">
    <property type="term" value="C:mitochondrion"/>
    <property type="evidence" value="ECO:0007669"/>
    <property type="project" value="TreeGrafter"/>
</dbReference>
<feature type="region of interest" description="Disordered" evidence="4">
    <location>
        <begin position="2159"/>
        <end position="2192"/>
    </location>
</feature>
<comment type="similarity">
    <text evidence="2">Belongs to the protein kinase superfamily. ADCK protein kinase family.</text>
</comment>
<dbReference type="SUPFAM" id="SSF56112">
    <property type="entry name" value="Protein kinase-like (PK-like)"/>
    <property type="match status" value="1"/>
</dbReference>
<dbReference type="SUPFAM" id="SSF50978">
    <property type="entry name" value="WD40 repeat-like"/>
    <property type="match status" value="1"/>
</dbReference>
<evidence type="ECO:0000256" key="3">
    <source>
        <dbReference type="PROSITE-ProRule" id="PRU00221"/>
    </source>
</evidence>
<dbReference type="Proteomes" id="UP000835052">
    <property type="component" value="Unassembled WGS sequence"/>
</dbReference>